<comment type="caution">
    <text evidence="1">The sequence shown here is derived from an EMBL/GenBank/DDBJ whole genome shotgun (WGS) entry which is preliminary data.</text>
</comment>
<dbReference type="Pfam" id="PF05114">
    <property type="entry name" value="MbnB_TglH_ChrH"/>
    <property type="match status" value="1"/>
</dbReference>
<dbReference type="InterPro" id="IPR036237">
    <property type="entry name" value="Xyl_isomerase-like_sf"/>
</dbReference>
<accession>A0A5S3WH06</accession>
<dbReference type="PANTHER" id="PTHR42194:SF1">
    <property type="entry name" value="UPF0276 PROTEIN HI_1600"/>
    <property type="match status" value="1"/>
</dbReference>
<dbReference type="OrthoDB" id="9763101at2"/>
<dbReference type="SUPFAM" id="SSF51658">
    <property type="entry name" value="Xylose isomerase-like"/>
    <property type="match status" value="1"/>
</dbReference>
<reference evidence="2" key="2">
    <citation type="submission" date="2019-06" db="EMBL/GenBank/DDBJ databases">
        <title>Co-occurence of chitin degradation, pigmentation and bioactivity in marine Pseudoalteromonas.</title>
        <authorList>
            <person name="Sonnenschein E.C."/>
            <person name="Bech P.K."/>
        </authorList>
    </citation>
    <scope>NUCLEOTIDE SEQUENCE [LARGE SCALE GENOMIC DNA]</scope>
    <source>
        <strain evidence="2">S2676</strain>
    </source>
</reference>
<dbReference type="NCBIfam" id="NF003818">
    <property type="entry name" value="PRK05409.1"/>
    <property type="match status" value="1"/>
</dbReference>
<gene>
    <name evidence="1" type="ORF">CWB99_19155</name>
</gene>
<reference evidence="1 2" key="1">
    <citation type="submission" date="2018-01" db="EMBL/GenBank/DDBJ databases">
        <authorList>
            <person name="Paulsen S."/>
            <person name="Gram L.K."/>
        </authorList>
    </citation>
    <scope>NUCLEOTIDE SEQUENCE [LARGE SCALE GENOMIC DNA]</scope>
    <source>
        <strain evidence="1 2">S2676</strain>
    </source>
</reference>
<dbReference type="Proteomes" id="UP000310249">
    <property type="component" value="Unassembled WGS sequence"/>
</dbReference>
<dbReference type="PANTHER" id="PTHR42194">
    <property type="entry name" value="UPF0276 PROTEIN HI_1600"/>
    <property type="match status" value="1"/>
</dbReference>
<evidence type="ECO:0000313" key="1">
    <source>
        <dbReference type="EMBL" id="TMP26423.1"/>
    </source>
</evidence>
<dbReference type="InterPro" id="IPR007801">
    <property type="entry name" value="MbnB/TglH/ChrH"/>
</dbReference>
<evidence type="ECO:0000313" key="2">
    <source>
        <dbReference type="Proteomes" id="UP000310249"/>
    </source>
</evidence>
<name>A0A5S3WH06_9GAMM</name>
<dbReference type="AlphaFoldDB" id="A0A5S3WH06"/>
<dbReference type="Gene3D" id="3.20.20.150">
    <property type="entry name" value="Divalent-metal-dependent TIM barrel enzymes"/>
    <property type="match status" value="1"/>
</dbReference>
<organism evidence="1 2">
    <name type="scientific">Pseudoalteromonas rubra</name>
    <dbReference type="NCBI Taxonomy" id="43658"/>
    <lineage>
        <taxon>Bacteria</taxon>
        <taxon>Pseudomonadati</taxon>
        <taxon>Pseudomonadota</taxon>
        <taxon>Gammaproteobacteria</taxon>
        <taxon>Alteromonadales</taxon>
        <taxon>Pseudoalteromonadaceae</taxon>
        <taxon>Pseudoalteromonas</taxon>
    </lineage>
</organism>
<proteinExistence type="predicted"/>
<protein>
    <submittedName>
        <fullName evidence="1">Uncharacterized protein</fullName>
    </submittedName>
</protein>
<dbReference type="EMBL" id="PNCI01000047">
    <property type="protein sequence ID" value="TMP26423.1"/>
    <property type="molecule type" value="Genomic_DNA"/>
</dbReference>
<sequence length="282" mass="32578">MDLTLNTSPPYLGFGLGLRTCYFEDIIDSQPEVDWFEIISENYFVEGGKPWHYLDQIKERYPIAMHGVSMSIGSTTEVNFDYLRDLKRTIARIRPVWVSDHLCFSSIGDFNSHDLLPLPYTEEALTHLCDRLRIIQDYLEHPLILENVSSYLTYHQSQMTEWDFLASLHQQSGCQFLLDINNVYVSARNHGFDAMDYLNAIPQQAVAQIHLAGHSDFGSHIVDTHDQPVCDAVWQLFQRYAQSRLPINTMIERDDNFPPFDSLMAELNQARKLAPLNWSSND</sequence>